<feature type="compositionally biased region" description="Polar residues" evidence="1">
    <location>
        <begin position="73"/>
        <end position="89"/>
    </location>
</feature>
<reference evidence="2 3" key="1">
    <citation type="submission" date="2016-12" db="EMBL/GenBank/DDBJ databases">
        <title>The genomes of Aspergillus section Nigri reveals drivers in fungal speciation.</title>
        <authorList>
            <consortium name="DOE Joint Genome Institute"/>
            <person name="Vesth T.C."/>
            <person name="Nybo J."/>
            <person name="Theobald S."/>
            <person name="Brandl J."/>
            <person name="Frisvad J.C."/>
            <person name="Nielsen K.F."/>
            <person name="Lyhne E.K."/>
            <person name="Kogle M.E."/>
            <person name="Kuo A."/>
            <person name="Riley R."/>
            <person name="Clum A."/>
            <person name="Nolan M."/>
            <person name="Lipzen A."/>
            <person name="Salamov A."/>
            <person name="Henrissat B."/>
            <person name="Wiebenga A."/>
            <person name="De Vries R.P."/>
            <person name="Grigoriev I.V."/>
            <person name="Mortensen U.H."/>
            <person name="Andersen M.R."/>
            <person name="Baker S.E."/>
        </authorList>
    </citation>
    <scope>NUCLEOTIDE SEQUENCE [LARGE SCALE GENOMIC DNA]</scope>
    <source>
        <strain evidence="2 3">CBS 117.55</strain>
    </source>
</reference>
<feature type="compositionally biased region" description="Basic and acidic residues" evidence="1">
    <location>
        <begin position="170"/>
        <end position="185"/>
    </location>
</feature>
<organism evidence="2 3">
    <name type="scientific">Aspergillus heteromorphus CBS 117.55</name>
    <dbReference type="NCBI Taxonomy" id="1448321"/>
    <lineage>
        <taxon>Eukaryota</taxon>
        <taxon>Fungi</taxon>
        <taxon>Dikarya</taxon>
        <taxon>Ascomycota</taxon>
        <taxon>Pezizomycotina</taxon>
        <taxon>Eurotiomycetes</taxon>
        <taxon>Eurotiomycetidae</taxon>
        <taxon>Eurotiales</taxon>
        <taxon>Aspergillaceae</taxon>
        <taxon>Aspergillus</taxon>
        <taxon>Aspergillus subgen. Circumdati</taxon>
    </lineage>
</organism>
<feature type="compositionally biased region" description="Polar residues" evidence="1">
    <location>
        <begin position="122"/>
        <end position="131"/>
    </location>
</feature>
<evidence type="ECO:0000256" key="1">
    <source>
        <dbReference type="SAM" id="MobiDB-lite"/>
    </source>
</evidence>
<feature type="region of interest" description="Disordered" evidence="1">
    <location>
        <begin position="338"/>
        <end position="478"/>
    </location>
</feature>
<feature type="compositionally biased region" description="Basic and acidic residues" evidence="1">
    <location>
        <begin position="597"/>
        <end position="608"/>
    </location>
</feature>
<comment type="caution">
    <text evidence="2">The sequence shown here is derived from an EMBL/GenBank/DDBJ whole genome shotgun (WGS) entry which is preliminary data.</text>
</comment>
<feature type="region of interest" description="Disordered" evidence="1">
    <location>
        <begin position="564"/>
        <end position="617"/>
    </location>
</feature>
<dbReference type="OrthoDB" id="73788at2759"/>
<feature type="compositionally biased region" description="Polar residues" evidence="1">
    <location>
        <begin position="296"/>
        <end position="316"/>
    </location>
</feature>
<feature type="compositionally biased region" description="Basic and acidic residues" evidence="1">
    <location>
        <begin position="139"/>
        <end position="151"/>
    </location>
</feature>
<gene>
    <name evidence="2" type="ORF">BO70DRAFT_321539</name>
</gene>
<keyword evidence="3" id="KW-1185">Reference proteome</keyword>
<dbReference type="GeneID" id="37062753"/>
<accession>A0A317VDK3</accession>
<feature type="compositionally biased region" description="Basic and acidic residues" evidence="1">
    <location>
        <begin position="241"/>
        <end position="265"/>
    </location>
</feature>
<dbReference type="RefSeq" id="XP_025396074.1">
    <property type="nucleotide sequence ID" value="XM_025540516.1"/>
</dbReference>
<sequence length="648" mass="72066">MNRGEKPGTAANTSHAQQFQPPDKPLRIRPAPVSHASRGPSALTTRTETPASSASTSRSWKRNSFPAGRRDQTTLTQIDFVTPISQDTGSNDDDLDYIDERSRSRRRNPRDVIEIDDDSGNDAEQQPPSRRQPNRTRGVRFEQGAKDDTPRQKRKSSPSGGVIKQRRRKSGEGSKSAKKDKDRAKGNKTLTQMDYVRRYLKIEPDEDVKLEYTYITPKKSDERNLQRTYTRDTEGTPSHQHHGEQSSSERKRKLNGDAKPTEGRGEMSAGPVTPRKQIKHEIPSSQSPESPGIAIITSSQFRGATRSPQKLASASTARIKEESTRLYNIKEEAFQDSEPMLLFPDEIPSPSIVPNSPPSRQHTITDEASIDALVGPARPQNIPAPENNLETPDDREAPLNTQRTVVYETDAETDSGDDEELPDAPGSPRNPKTLDHIPRMADDLETESPNGESEDQDLPPINPSGLDVETEPPSEINPTSEASIYYQRLQPATQFPLGSIPTLNTQKMAELFPEDSNDQQNLRTMSPLPSSPQTQSRAMHKPDWPVIRQTQIPDPDRIQTEIVPESSPIARHGNGAETQDSVPREFVQVESSQAVDRLAKHNREEDSGPRGIFSRSQILTSSVMESIPLPAFLMDSQDSVGEPYSQPE</sequence>
<feature type="compositionally biased region" description="Polar residues" evidence="1">
    <location>
        <begin position="10"/>
        <end position="20"/>
    </location>
</feature>
<evidence type="ECO:0000313" key="2">
    <source>
        <dbReference type="EMBL" id="PWY70972.1"/>
    </source>
</evidence>
<feature type="compositionally biased region" description="Polar residues" evidence="1">
    <location>
        <begin position="518"/>
        <end position="537"/>
    </location>
</feature>
<feature type="region of interest" description="Disordered" evidence="1">
    <location>
        <begin position="1"/>
        <end position="318"/>
    </location>
</feature>
<feature type="compositionally biased region" description="Basic and acidic residues" evidence="1">
    <location>
        <begin position="195"/>
        <end position="210"/>
    </location>
</feature>
<dbReference type="EMBL" id="MSFL01000029">
    <property type="protein sequence ID" value="PWY70972.1"/>
    <property type="molecule type" value="Genomic_DNA"/>
</dbReference>
<name>A0A317VDK3_9EURO</name>
<feature type="region of interest" description="Disordered" evidence="1">
    <location>
        <begin position="516"/>
        <end position="544"/>
    </location>
</feature>
<protein>
    <submittedName>
        <fullName evidence="2">Uncharacterized protein</fullName>
    </submittedName>
</protein>
<feature type="compositionally biased region" description="Polar residues" evidence="1">
    <location>
        <begin position="42"/>
        <end position="58"/>
    </location>
</feature>
<feature type="compositionally biased region" description="Acidic residues" evidence="1">
    <location>
        <begin position="409"/>
        <end position="422"/>
    </location>
</feature>
<dbReference type="AlphaFoldDB" id="A0A317VDK3"/>
<dbReference type="VEuPathDB" id="FungiDB:BO70DRAFT_321539"/>
<feature type="compositionally biased region" description="Basic and acidic residues" evidence="1">
    <location>
        <begin position="218"/>
        <end position="234"/>
    </location>
</feature>
<feature type="compositionally biased region" description="Basic and acidic residues" evidence="1">
    <location>
        <begin position="432"/>
        <end position="442"/>
    </location>
</feature>
<dbReference type="Proteomes" id="UP000247233">
    <property type="component" value="Unassembled WGS sequence"/>
</dbReference>
<proteinExistence type="predicted"/>
<evidence type="ECO:0000313" key="3">
    <source>
        <dbReference type="Proteomes" id="UP000247233"/>
    </source>
</evidence>